<keyword evidence="1" id="KW-1133">Transmembrane helix</keyword>
<dbReference type="Proteomes" id="UP001248819">
    <property type="component" value="Unassembled WGS sequence"/>
</dbReference>
<protein>
    <submittedName>
        <fullName evidence="2">Uncharacterized protein</fullName>
    </submittedName>
</protein>
<dbReference type="EMBL" id="JAVRHP010000245">
    <property type="protein sequence ID" value="MDT0651926.1"/>
    <property type="molecule type" value="Genomic_DNA"/>
</dbReference>
<keyword evidence="1" id="KW-0472">Membrane</keyword>
<keyword evidence="1" id="KW-0812">Transmembrane</keyword>
<organism evidence="2 3">
    <name type="scientific">Autumnicola edwardsiae</name>
    <dbReference type="NCBI Taxonomy" id="3075594"/>
    <lineage>
        <taxon>Bacteria</taxon>
        <taxon>Pseudomonadati</taxon>
        <taxon>Bacteroidota</taxon>
        <taxon>Flavobacteriia</taxon>
        <taxon>Flavobacteriales</taxon>
        <taxon>Flavobacteriaceae</taxon>
        <taxon>Autumnicola</taxon>
    </lineage>
</organism>
<comment type="caution">
    <text evidence="2">The sequence shown here is derived from an EMBL/GenBank/DDBJ whole genome shotgun (WGS) entry which is preliminary data.</text>
</comment>
<keyword evidence="3" id="KW-1185">Reference proteome</keyword>
<proteinExistence type="predicted"/>
<feature type="transmembrane region" description="Helical" evidence="1">
    <location>
        <begin position="7"/>
        <end position="26"/>
    </location>
</feature>
<name>A0ABU3D0B0_9FLAO</name>
<evidence type="ECO:0000313" key="3">
    <source>
        <dbReference type="Proteomes" id="UP001248819"/>
    </source>
</evidence>
<evidence type="ECO:0000313" key="2">
    <source>
        <dbReference type="EMBL" id="MDT0651926.1"/>
    </source>
</evidence>
<evidence type="ECO:0000256" key="1">
    <source>
        <dbReference type="SAM" id="Phobius"/>
    </source>
</evidence>
<feature type="transmembrane region" description="Helical" evidence="1">
    <location>
        <begin position="38"/>
        <end position="58"/>
    </location>
</feature>
<sequence length="63" mass="7018">MENKKAPVFAVAVSAVIIGVALFEGFDFQNLSFEKPALAVVYALTLGFCIYVLIRHVVKKFKR</sequence>
<reference evidence="2 3" key="1">
    <citation type="submission" date="2023-09" db="EMBL/GenBank/DDBJ databases">
        <authorList>
            <person name="Rey-Velasco X."/>
        </authorList>
    </citation>
    <scope>NUCLEOTIDE SEQUENCE [LARGE SCALE GENOMIC DNA]</scope>
    <source>
        <strain evidence="2 3">F297</strain>
    </source>
</reference>
<gene>
    <name evidence="2" type="ORF">RM529_17420</name>
</gene>
<dbReference type="RefSeq" id="WP_311486008.1">
    <property type="nucleotide sequence ID" value="NZ_JAVRHP010000245.1"/>
</dbReference>
<accession>A0ABU3D0B0</accession>